<dbReference type="PANTHER" id="PTHR43330:SF17">
    <property type="entry name" value="METHIONINE AMINOPEPTIDASE"/>
    <property type="match status" value="1"/>
</dbReference>
<feature type="binding site" evidence="6">
    <location>
        <position position="232"/>
    </location>
    <ligand>
        <name>a divalent metal cation</name>
        <dbReference type="ChEBI" id="CHEBI:60240"/>
        <label>1</label>
    </ligand>
</feature>
<dbReference type="CDD" id="cd01086">
    <property type="entry name" value="MetAP1"/>
    <property type="match status" value="1"/>
</dbReference>
<evidence type="ECO:0000313" key="10">
    <source>
        <dbReference type="Proteomes" id="UP000295832"/>
    </source>
</evidence>
<evidence type="ECO:0000256" key="4">
    <source>
        <dbReference type="ARBA" id="ARBA00022723"/>
    </source>
</evidence>
<dbReference type="PROSITE" id="PS00680">
    <property type="entry name" value="MAP_1"/>
    <property type="match status" value="1"/>
</dbReference>
<dbReference type="Pfam" id="PF00557">
    <property type="entry name" value="Peptidase_M24"/>
    <property type="match status" value="1"/>
</dbReference>
<dbReference type="EMBL" id="SOEG01000035">
    <property type="protein sequence ID" value="TDX47816.1"/>
    <property type="molecule type" value="Genomic_DNA"/>
</dbReference>
<feature type="binding site" evidence="6">
    <location>
        <position position="232"/>
    </location>
    <ligand>
        <name>a divalent metal cation</name>
        <dbReference type="ChEBI" id="CHEBI:60240"/>
        <label>2</label>
        <note>catalytic</note>
    </ligand>
</feature>
<evidence type="ECO:0000256" key="6">
    <source>
        <dbReference type="HAMAP-Rule" id="MF_01974"/>
    </source>
</evidence>
<dbReference type="HAMAP" id="MF_01974">
    <property type="entry name" value="MetAP_1"/>
    <property type="match status" value="1"/>
</dbReference>
<dbReference type="InterPro" id="IPR000994">
    <property type="entry name" value="Pept_M24"/>
</dbReference>
<evidence type="ECO:0000313" key="9">
    <source>
        <dbReference type="EMBL" id="TDX47816.1"/>
    </source>
</evidence>
<comment type="caution">
    <text evidence="9">The sequence shown here is derived from an EMBL/GenBank/DDBJ whole genome shotgun (WGS) entry which is preliminary data.</text>
</comment>
<dbReference type="PRINTS" id="PR00599">
    <property type="entry name" value="MAPEPTIDASE"/>
</dbReference>
<gene>
    <name evidence="6" type="primary">map</name>
    <name evidence="9" type="ORF">C7959_1355</name>
</gene>
<dbReference type="GO" id="GO:0006508">
    <property type="term" value="P:proteolysis"/>
    <property type="evidence" value="ECO:0007669"/>
    <property type="project" value="UniProtKB-KW"/>
</dbReference>
<reference evidence="9 10" key="1">
    <citation type="submission" date="2019-03" db="EMBL/GenBank/DDBJ databases">
        <title>Subsurface microbial communities from deep shales in Ohio and West Virginia, USA.</title>
        <authorList>
            <person name="Wrighton K."/>
        </authorList>
    </citation>
    <scope>NUCLEOTIDE SEQUENCE [LARGE SCALE GENOMIC DNA]</scope>
    <source>
        <strain evidence="9 10">MSL 6dP</strain>
    </source>
</reference>
<evidence type="ECO:0000256" key="5">
    <source>
        <dbReference type="ARBA" id="ARBA00022801"/>
    </source>
</evidence>
<dbReference type="GO" id="GO:0046872">
    <property type="term" value="F:metal ion binding"/>
    <property type="evidence" value="ECO:0007669"/>
    <property type="project" value="UniProtKB-UniRule"/>
</dbReference>
<accession>A0A4R8GPQ8</accession>
<comment type="function">
    <text evidence="1 6">Removes the N-terminal methionine from nascent proteins. The N-terminal methionine is often cleaved when the second residue in the primary sequence is small and uncharged (Met-Ala-, Cys, Gly, Pro, Ser, Thr, or Val). Requires deformylation of the N(alpha)-formylated initiator methionine before it can be hydrolyzed.</text>
</comment>
<dbReference type="NCBIfam" id="TIGR00500">
    <property type="entry name" value="met_pdase_I"/>
    <property type="match status" value="1"/>
</dbReference>
<keyword evidence="10" id="KW-1185">Reference proteome</keyword>
<dbReference type="PANTHER" id="PTHR43330">
    <property type="entry name" value="METHIONINE AMINOPEPTIDASE"/>
    <property type="match status" value="1"/>
</dbReference>
<comment type="cofactor">
    <cofactor evidence="6">
        <name>Co(2+)</name>
        <dbReference type="ChEBI" id="CHEBI:48828"/>
    </cofactor>
    <cofactor evidence="6">
        <name>Zn(2+)</name>
        <dbReference type="ChEBI" id="CHEBI:29105"/>
    </cofactor>
    <cofactor evidence="6">
        <name>Mn(2+)</name>
        <dbReference type="ChEBI" id="CHEBI:29035"/>
    </cofactor>
    <cofactor evidence="6">
        <name>Fe(2+)</name>
        <dbReference type="ChEBI" id="CHEBI:29033"/>
    </cofactor>
    <text evidence="6">Binds 2 divalent metal cations per subunit. Has a high-affinity and a low affinity metal-binding site. The true nature of the physiological cofactor is under debate. The enzyme is active with cobalt, zinc, manganese or divalent iron ions. Most likely, methionine aminopeptidases function as mononuclear Fe(2+)-metalloproteases under physiological conditions, and the catalytically relevant metal-binding site has been assigned to the histidine-containing high-affinity site.</text>
</comment>
<name>A0A4R8GPQ8_9FIRM</name>
<evidence type="ECO:0000256" key="1">
    <source>
        <dbReference type="ARBA" id="ARBA00002521"/>
    </source>
</evidence>
<dbReference type="GO" id="GO:0004239">
    <property type="term" value="F:initiator methionyl aminopeptidase activity"/>
    <property type="evidence" value="ECO:0007669"/>
    <property type="project" value="UniProtKB-UniRule"/>
</dbReference>
<sequence length="248" mass="26856">MIIRKSRREIEIMKKAGKIVAETHALLAEKVAPGITTGELDRIAEEFVLSKGAKPAFKGYQGFPYTLCISINEEVVHGFPGKRVLESGDIISIDMGVIIDGYYGDSAYTLAVGQVSEKANGLLKATEESLYKGIEQAVTGNRLSDISNAVQNHAEKHGYSVVRRFVGHGIGRGLHEDPQIPNFGPAGRGPRLKEGMVLAIEPMINIGTHKVKVLDDGWTAVTTDGELSAHFEHTVAITKKGPEILTKL</sequence>
<evidence type="ECO:0000259" key="8">
    <source>
        <dbReference type="Pfam" id="PF00557"/>
    </source>
</evidence>
<feature type="binding site" evidence="6">
    <location>
        <position position="105"/>
    </location>
    <ligand>
        <name>a divalent metal cation</name>
        <dbReference type="ChEBI" id="CHEBI:60240"/>
        <label>2</label>
        <note>catalytic</note>
    </ligand>
</feature>
<feature type="binding site" evidence="6">
    <location>
        <position position="175"/>
    </location>
    <ligand>
        <name>substrate</name>
    </ligand>
</feature>
<comment type="subunit">
    <text evidence="6">Monomer.</text>
</comment>
<keyword evidence="2 6" id="KW-0031">Aminopeptidase</keyword>
<comment type="catalytic activity">
    <reaction evidence="6 7">
        <text>Release of N-terminal amino acids, preferentially methionine, from peptides and arylamides.</text>
        <dbReference type="EC" id="3.4.11.18"/>
    </reaction>
</comment>
<dbReference type="RefSeq" id="WP_134118478.1">
    <property type="nucleotide sequence ID" value="NZ_SOEG01000035.1"/>
</dbReference>
<evidence type="ECO:0000256" key="3">
    <source>
        <dbReference type="ARBA" id="ARBA00022670"/>
    </source>
</evidence>
<feature type="binding site" evidence="6">
    <location>
        <position position="168"/>
    </location>
    <ligand>
        <name>a divalent metal cation</name>
        <dbReference type="ChEBI" id="CHEBI:60240"/>
        <label>2</label>
        <note>catalytic</note>
    </ligand>
</feature>
<dbReference type="STRING" id="926561.GCA_000379025_01854"/>
<keyword evidence="4 6" id="KW-0479">Metal-binding</keyword>
<dbReference type="InterPro" id="IPR001714">
    <property type="entry name" value="Pept_M24_MAP"/>
</dbReference>
<dbReference type="SUPFAM" id="SSF55920">
    <property type="entry name" value="Creatinase/aminopeptidase"/>
    <property type="match status" value="1"/>
</dbReference>
<feature type="binding site" evidence="6">
    <location>
        <position position="77"/>
    </location>
    <ligand>
        <name>substrate</name>
    </ligand>
</feature>
<evidence type="ECO:0000256" key="7">
    <source>
        <dbReference type="RuleBase" id="RU003653"/>
    </source>
</evidence>
<dbReference type="GO" id="GO:0070006">
    <property type="term" value="F:metalloaminopeptidase activity"/>
    <property type="evidence" value="ECO:0007669"/>
    <property type="project" value="UniProtKB-UniRule"/>
</dbReference>
<dbReference type="EC" id="3.4.11.18" evidence="6 7"/>
<proteinExistence type="inferred from homology"/>
<keyword evidence="3 6" id="KW-0645">Protease</keyword>
<dbReference type="InterPro" id="IPR002467">
    <property type="entry name" value="Pept_M24A_MAP1"/>
</dbReference>
<evidence type="ECO:0000256" key="2">
    <source>
        <dbReference type="ARBA" id="ARBA00022438"/>
    </source>
</evidence>
<feature type="binding site" evidence="6">
    <location>
        <position position="105"/>
    </location>
    <ligand>
        <name>a divalent metal cation</name>
        <dbReference type="ChEBI" id="CHEBI:60240"/>
        <label>1</label>
    </ligand>
</feature>
<dbReference type="AlphaFoldDB" id="A0A4R8GPQ8"/>
<feature type="binding site" evidence="6">
    <location>
        <position position="201"/>
    </location>
    <ligand>
        <name>a divalent metal cation</name>
        <dbReference type="ChEBI" id="CHEBI:60240"/>
        <label>2</label>
        <note>catalytic</note>
    </ligand>
</feature>
<dbReference type="Gene3D" id="3.90.230.10">
    <property type="entry name" value="Creatinase/methionine aminopeptidase superfamily"/>
    <property type="match status" value="1"/>
</dbReference>
<dbReference type="InterPro" id="IPR036005">
    <property type="entry name" value="Creatinase/aminopeptidase-like"/>
</dbReference>
<comment type="similarity">
    <text evidence="6">Belongs to the peptidase M24A family. Methionine aminopeptidase type 1 subfamily.</text>
</comment>
<protein>
    <recommendedName>
        <fullName evidence="6 7">Methionine aminopeptidase</fullName>
        <shortName evidence="6">MAP</shortName>
        <shortName evidence="6">MetAP</shortName>
        <ecNumber evidence="6 7">3.4.11.18</ecNumber>
    </recommendedName>
    <alternativeName>
        <fullName evidence="6">Peptidase M</fullName>
    </alternativeName>
</protein>
<dbReference type="GO" id="GO:0005829">
    <property type="term" value="C:cytosol"/>
    <property type="evidence" value="ECO:0007669"/>
    <property type="project" value="TreeGrafter"/>
</dbReference>
<keyword evidence="5 6" id="KW-0378">Hydrolase</keyword>
<dbReference type="Proteomes" id="UP000295832">
    <property type="component" value="Unassembled WGS sequence"/>
</dbReference>
<feature type="binding site" evidence="6">
    <location>
        <position position="94"/>
    </location>
    <ligand>
        <name>a divalent metal cation</name>
        <dbReference type="ChEBI" id="CHEBI:60240"/>
        <label>1</label>
    </ligand>
</feature>
<organism evidence="9 10">
    <name type="scientific">Orenia marismortui</name>
    <dbReference type="NCBI Taxonomy" id="46469"/>
    <lineage>
        <taxon>Bacteria</taxon>
        <taxon>Bacillati</taxon>
        <taxon>Bacillota</taxon>
        <taxon>Clostridia</taxon>
        <taxon>Halanaerobiales</taxon>
        <taxon>Halobacteroidaceae</taxon>
        <taxon>Orenia</taxon>
    </lineage>
</organism>
<feature type="domain" description="Peptidase M24" evidence="8">
    <location>
        <begin position="11"/>
        <end position="239"/>
    </location>
</feature>